<sequence>METVMETPLRKGHPRVSMQTLVESAIHSTRSLYETTKRFKDHHGILRRLRDELEDLIGELMSLTQITNTEESILTMLQRPIERYNHICIEFRESMDAFSAKSKIGFQDWRKMSFMGGDINEFMDTIAGYKSTIAIGIGTITIHTSQSSHQALEEYKELIHDAAFDLQVHLQRIDEKLTHLTVETLNPSESSICNRPYVGHQFSDVRINGENRVHLGDSISVNHNHYYLMKFSTQRHRKVMRD</sequence>
<dbReference type="InterPro" id="IPR031348">
    <property type="entry name" value="PigL_N"/>
</dbReference>
<accession>A0AAD4L0D0</accession>
<feature type="domain" description="Azaphilone pigments biosynthesis cluster protein L N-terminal" evidence="1">
    <location>
        <begin position="17"/>
        <end position="187"/>
    </location>
</feature>
<keyword evidence="3" id="KW-1185">Reference proteome</keyword>
<gene>
    <name evidence="2" type="ORF">BGW36DRAFT_93859</name>
</gene>
<dbReference type="AlphaFoldDB" id="A0AAD4L0D0"/>
<evidence type="ECO:0000313" key="3">
    <source>
        <dbReference type="Proteomes" id="UP001201262"/>
    </source>
</evidence>
<protein>
    <recommendedName>
        <fullName evidence="1">Azaphilone pigments biosynthesis cluster protein L N-terminal domain-containing protein</fullName>
    </recommendedName>
</protein>
<dbReference type="RefSeq" id="XP_046076937.1">
    <property type="nucleotide sequence ID" value="XM_046222714.1"/>
</dbReference>
<reference evidence="2" key="1">
    <citation type="submission" date="2021-12" db="EMBL/GenBank/DDBJ databases">
        <title>Convergent genome expansion in fungi linked to evolution of root-endophyte symbiosis.</title>
        <authorList>
            <consortium name="DOE Joint Genome Institute"/>
            <person name="Ke Y.-H."/>
            <person name="Bonito G."/>
            <person name="Liao H.-L."/>
            <person name="Looney B."/>
            <person name="Rojas-Flechas A."/>
            <person name="Nash J."/>
            <person name="Hameed K."/>
            <person name="Schadt C."/>
            <person name="Martin F."/>
            <person name="Crous P.W."/>
            <person name="Miettinen O."/>
            <person name="Magnuson J.K."/>
            <person name="Labbe J."/>
            <person name="Jacobson D."/>
            <person name="Doktycz M.J."/>
            <person name="Veneault-Fourrey C."/>
            <person name="Kuo A."/>
            <person name="Mondo S."/>
            <person name="Calhoun S."/>
            <person name="Riley R."/>
            <person name="Ohm R."/>
            <person name="LaButti K."/>
            <person name="Andreopoulos B."/>
            <person name="Pangilinan J."/>
            <person name="Nolan M."/>
            <person name="Tritt A."/>
            <person name="Clum A."/>
            <person name="Lipzen A."/>
            <person name="Daum C."/>
            <person name="Barry K."/>
            <person name="Grigoriev I.V."/>
            <person name="Vilgalys R."/>
        </authorList>
    </citation>
    <scope>NUCLEOTIDE SEQUENCE</scope>
    <source>
        <strain evidence="2">PMI_201</strain>
    </source>
</reference>
<organism evidence="2 3">
    <name type="scientific">Talaromyces proteolyticus</name>
    <dbReference type="NCBI Taxonomy" id="1131652"/>
    <lineage>
        <taxon>Eukaryota</taxon>
        <taxon>Fungi</taxon>
        <taxon>Dikarya</taxon>
        <taxon>Ascomycota</taxon>
        <taxon>Pezizomycotina</taxon>
        <taxon>Eurotiomycetes</taxon>
        <taxon>Eurotiomycetidae</taxon>
        <taxon>Eurotiales</taxon>
        <taxon>Trichocomaceae</taxon>
        <taxon>Talaromyces</taxon>
        <taxon>Talaromyces sect. Bacilispori</taxon>
    </lineage>
</organism>
<dbReference type="GeneID" id="70253000"/>
<evidence type="ECO:0000313" key="2">
    <source>
        <dbReference type="EMBL" id="KAH8703919.1"/>
    </source>
</evidence>
<dbReference type="Proteomes" id="UP001201262">
    <property type="component" value="Unassembled WGS sequence"/>
</dbReference>
<evidence type="ECO:0000259" key="1">
    <source>
        <dbReference type="Pfam" id="PF17111"/>
    </source>
</evidence>
<name>A0AAD4L0D0_9EURO</name>
<comment type="caution">
    <text evidence="2">The sequence shown here is derived from an EMBL/GenBank/DDBJ whole genome shotgun (WGS) entry which is preliminary data.</text>
</comment>
<dbReference type="Pfam" id="PF17111">
    <property type="entry name" value="PigL_N"/>
    <property type="match status" value="1"/>
</dbReference>
<dbReference type="EMBL" id="JAJTJA010000002">
    <property type="protein sequence ID" value="KAH8703919.1"/>
    <property type="molecule type" value="Genomic_DNA"/>
</dbReference>
<proteinExistence type="predicted"/>